<proteinExistence type="predicted"/>
<dbReference type="AlphaFoldDB" id="A0A645J019"/>
<dbReference type="EMBL" id="VSSQ01128124">
    <property type="protein sequence ID" value="MPN57045.1"/>
    <property type="molecule type" value="Genomic_DNA"/>
</dbReference>
<comment type="caution">
    <text evidence="1">The sequence shown here is derived from an EMBL/GenBank/DDBJ whole genome shotgun (WGS) entry which is preliminary data.</text>
</comment>
<organism evidence="1">
    <name type="scientific">bioreactor metagenome</name>
    <dbReference type="NCBI Taxonomy" id="1076179"/>
    <lineage>
        <taxon>unclassified sequences</taxon>
        <taxon>metagenomes</taxon>
        <taxon>ecological metagenomes</taxon>
    </lineage>
</organism>
<name>A0A645J019_9ZZZZ</name>
<gene>
    <name evidence="1" type="ORF">SDC9_204739</name>
</gene>
<evidence type="ECO:0008006" key="2">
    <source>
        <dbReference type="Google" id="ProtNLM"/>
    </source>
</evidence>
<reference evidence="1" key="1">
    <citation type="submission" date="2019-08" db="EMBL/GenBank/DDBJ databases">
        <authorList>
            <person name="Kucharzyk K."/>
            <person name="Murdoch R.W."/>
            <person name="Higgins S."/>
            <person name="Loffler F."/>
        </authorList>
    </citation>
    <scope>NUCLEOTIDE SEQUENCE</scope>
</reference>
<accession>A0A645J019</accession>
<protein>
    <recommendedName>
        <fullName evidence="2">Gfo/Idh/MocA-like oxidoreductase C-terminal domain-containing protein</fullName>
    </recommendedName>
</protein>
<dbReference type="Gene3D" id="3.30.360.10">
    <property type="entry name" value="Dihydrodipicolinate Reductase, domain 2"/>
    <property type="match status" value="1"/>
</dbReference>
<evidence type="ECO:0000313" key="1">
    <source>
        <dbReference type="EMBL" id="MPN57045.1"/>
    </source>
</evidence>
<sequence>MPAHVQLLAEFPAGYLLTVTCSWLNAKSPRPALHGHTATLSIGSNGDRLDLLPEKEFADTVDPESFMKLPAQDVREHEKNWFDCIRSGKRPNADIELAIRAQVVLSLAEISDQRKTLCHFDEATRKVTDGLGQDLSPMVYGSATAI</sequence>